<comment type="function">
    <text evidence="6">As part of the MCIA complex, involved in the assembly of the mitochondrial complex I.</text>
</comment>
<keyword evidence="10" id="KW-1185">Reference proteome</keyword>
<evidence type="ECO:0000256" key="3">
    <source>
        <dbReference type="ARBA" id="ARBA00020004"/>
    </source>
</evidence>
<feature type="domain" description="NADH:ubiquinone oxidoreductase intermediate-associated protein 30" evidence="9">
    <location>
        <begin position="101"/>
        <end position="274"/>
    </location>
</feature>
<proteinExistence type="inferred from homology"/>
<evidence type="ECO:0000256" key="2">
    <source>
        <dbReference type="ARBA" id="ARBA00007884"/>
    </source>
</evidence>
<comment type="subcellular location">
    <subcellularLocation>
        <location evidence="1">Mitochondrion</location>
    </subcellularLocation>
</comment>
<dbReference type="GO" id="GO:0051082">
    <property type="term" value="F:unfolded protein binding"/>
    <property type="evidence" value="ECO:0007669"/>
    <property type="project" value="TreeGrafter"/>
</dbReference>
<dbReference type="SUPFAM" id="SSF49785">
    <property type="entry name" value="Galactose-binding domain-like"/>
    <property type="match status" value="1"/>
</dbReference>
<evidence type="ECO:0000313" key="10">
    <source>
        <dbReference type="Proteomes" id="UP000695026"/>
    </source>
</evidence>
<dbReference type="Pfam" id="PF08547">
    <property type="entry name" value="CIA30"/>
    <property type="match status" value="1"/>
</dbReference>
<dbReference type="GO" id="GO:0032981">
    <property type="term" value="P:mitochondrial respiratory chain complex I assembly"/>
    <property type="evidence" value="ECO:0007669"/>
    <property type="project" value="TreeGrafter"/>
</dbReference>
<sequence length="300" mass="35181">MASSFMMLDSLFLLNKYRWQSSLYRTLADGYHSRWYSSYQKPGTSIGKISPWKNVDVNFKKGVEEIKTQCGLLKKEIVDFLKDINQNQLEDYMLNQTKVLWEFRNEQDLNKWVLSSDAEIGGKSEIYIKLHKNKQSAILYGNLNTTVPRDGVTKYSGYCAMVSKPEVIAFHRTKLYDWSNFNSLYLRVRGDGRPWMINISPNKYDSTRMKDVYNYFIFPRGGPYWEEIQVPFSKFFFSSQGRIQDGQYEIWPDRISTLGFTIADKVDGPFQLEIDFIGLLSDQAHTESFAYELYEKNLKK</sequence>
<organism evidence="10 11">
    <name type="scientific">Python bivittatus</name>
    <name type="common">Burmese python</name>
    <name type="synonym">Python molurus bivittatus</name>
    <dbReference type="NCBI Taxonomy" id="176946"/>
    <lineage>
        <taxon>Eukaryota</taxon>
        <taxon>Metazoa</taxon>
        <taxon>Chordata</taxon>
        <taxon>Craniata</taxon>
        <taxon>Vertebrata</taxon>
        <taxon>Euteleostomi</taxon>
        <taxon>Lepidosauria</taxon>
        <taxon>Squamata</taxon>
        <taxon>Bifurcata</taxon>
        <taxon>Unidentata</taxon>
        <taxon>Episquamata</taxon>
        <taxon>Toxicofera</taxon>
        <taxon>Serpentes</taxon>
        <taxon>Henophidia</taxon>
        <taxon>Pythonidae</taxon>
        <taxon>Python</taxon>
    </lineage>
</organism>
<dbReference type="GO" id="GO:0005739">
    <property type="term" value="C:mitochondrion"/>
    <property type="evidence" value="ECO:0007669"/>
    <property type="project" value="UniProtKB-SubCell"/>
</dbReference>
<keyword evidence="4" id="KW-0496">Mitochondrion</keyword>
<dbReference type="InterPro" id="IPR013857">
    <property type="entry name" value="NADH-UbQ_OxRdtase-assoc_prot30"/>
</dbReference>
<name>A0A9F5IJA3_PYTBI</name>
<dbReference type="PANTHER" id="PTHR13194">
    <property type="entry name" value="COMPLEX I INTERMEDIATE-ASSOCIATED PROTEIN 30"/>
    <property type="match status" value="1"/>
</dbReference>
<dbReference type="PANTHER" id="PTHR13194:SF18">
    <property type="entry name" value="COMPLEX I INTERMEDIATE-ASSOCIATED PROTEIN 30, MITOCHONDRIAL"/>
    <property type="match status" value="1"/>
</dbReference>
<evidence type="ECO:0000259" key="9">
    <source>
        <dbReference type="Pfam" id="PF08547"/>
    </source>
</evidence>
<evidence type="ECO:0000256" key="6">
    <source>
        <dbReference type="ARBA" id="ARBA00029396"/>
    </source>
</evidence>
<protein>
    <recommendedName>
        <fullName evidence="3">Complex I intermediate-associated protein 30, mitochondrial</fullName>
    </recommendedName>
    <alternativeName>
        <fullName evidence="7">NADH dehydrogenase [ubiquinone] 1 alpha subcomplex assembly factor 1</fullName>
    </alternativeName>
</protein>
<dbReference type="GO" id="GO:0006120">
    <property type="term" value="P:mitochondrial electron transport, NADH to ubiquinone"/>
    <property type="evidence" value="ECO:0007669"/>
    <property type="project" value="TreeGrafter"/>
</dbReference>
<gene>
    <name evidence="11" type="primary">NDUFAF1</name>
</gene>
<keyword evidence="5" id="KW-0143">Chaperone</keyword>
<dbReference type="CTD" id="51103"/>
<dbReference type="AlphaFoldDB" id="A0A9F5IJA3"/>
<dbReference type="InterPro" id="IPR039131">
    <property type="entry name" value="NDUFAF1"/>
</dbReference>
<dbReference type="OrthoDB" id="42561at2759"/>
<dbReference type="RefSeq" id="XP_025025930.1">
    <property type="nucleotide sequence ID" value="XM_025170162.1"/>
</dbReference>
<dbReference type="GeneID" id="103049349"/>
<dbReference type="InterPro" id="IPR008979">
    <property type="entry name" value="Galactose-bd-like_sf"/>
</dbReference>
<evidence type="ECO:0000256" key="4">
    <source>
        <dbReference type="ARBA" id="ARBA00023128"/>
    </source>
</evidence>
<evidence type="ECO:0000256" key="1">
    <source>
        <dbReference type="ARBA" id="ARBA00004173"/>
    </source>
</evidence>
<evidence type="ECO:0000256" key="8">
    <source>
        <dbReference type="ARBA" id="ARBA00047124"/>
    </source>
</evidence>
<evidence type="ECO:0000256" key="7">
    <source>
        <dbReference type="ARBA" id="ARBA00031882"/>
    </source>
</evidence>
<dbReference type="OMA" id="KRTGYAN"/>
<dbReference type="Proteomes" id="UP000695026">
    <property type="component" value="Unplaced"/>
</dbReference>
<reference evidence="11" key="1">
    <citation type="submission" date="2025-08" db="UniProtKB">
        <authorList>
            <consortium name="RefSeq"/>
        </authorList>
    </citation>
    <scope>IDENTIFICATION</scope>
    <source>
        <tissue evidence="11">Liver</tissue>
    </source>
</reference>
<accession>A0A9F5IJA3</accession>
<dbReference type="KEGG" id="pbi:103049349"/>
<comment type="subunit">
    <text evidence="8">Part of the mitochondrial complex I assembly/MCIA complex that comprises at least the core subunits TMEM126B, NDUFAF1, ECSIT and ACAD9 and complement subunits such as COA1 and TMEM186. Interacts with ECSIT. Interacts with ACAD9. At early stages of complex I assembly, it is found in intermediate subcomplexes that contain different subunits including NDUFB6, NDUFA6, NDUFA9, NDUFS3, NDUFS7, ND1, ND2 and ND3. Interacts with TMEM70 and TMEM242.</text>
</comment>
<evidence type="ECO:0000256" key="5">
    <source>
        <dbReference type="ARBA" id="ARBA00023186"/>
    </source>
</evidence>
<comment type="similarity">
    <text evidence="2">Belongs to the CIA30 family.</text>
</comment>
<evidence type="ECO:0000313" key="11">
    <source>
        <dbReference type="RefSeq" id="XP_025025930.1"/>
    </source>
</evidence>